<protein>
    <recommendedName>
        <fullName evidence="3">Lanthionine synthetase C-like protein</fullName>
    </recommendedName>
</protein>
<comment type="caution">
    <text evidence="1">The sequence shown here is derived from an EMBL/GenBank/DDBJ whole genome shotgun (WGS) entry which is preliminary data.</text>
</comment>
<name>A0ABQ1M8F8_9SPHI</name>
<reference evidence="2" key="1">
    <citation type="journal article" date="2019" name="Int. J. Syst. Evol. Microbiol.">
        <title>The Global Catalogue of Microorganisms (GCM) 10K type strain sequencing project: providing services to taxonomists for standard genome sequencing and annotation.</title>
        <authorList>
            <consortium name="The Broad Institute Genomics Platform"/>
            <consortium name="The Broad Institute Genome Sequencing Center for Infectious Disease"/>
            <person name="Wu L."/>
            <person name="Ma J."/>
        </authorList>
    </citation>
    <scope>NUCLEOTIDE SEQUENCE [LARGE SCALE GENOMIC DNA]</scope>
    <source>
        <strain evidence="2">CGMCC 1.15342</strain>
    </source>
</reference>
<dbReference type="SUPFAM" id="SSF158745">
    <property type="entry name" value="LanC-like"/>
    <property type="match status" value="1"/>
</dbReference>
<dbReference type="RefSeq" id="WP_188752216.1">
    <property type="nucleotide sequence ID" value="NZ_BMIK01000011.1"/>
</dbReference>
<evidence type="ECO:0000313" key="1">
    <source>
        <dbReference type="EMBL" id="GGC36226.1"/>
    </source>
</evidence>
<dbReference type="Pfam" id="PF05147">
    <property type="entry name" value="LANC_like"/>
    <property type="match status" value="1"/>
</dbReference>
<accession>A0ABQ1M8F8</accession>
<gene>
    <name evidence="1" type="ORF">GCM10011386_30460</name>
</gene>
<dbReference type="EMBL" id="BMIK01000011">
    <property type="protein sequence ID" value="GGC36226.1"/>
    <property type="molecule type" value="Genomic_DNA"/>
</dbReference>
<dbReference type="InterPro" id="IPR007822">
    <property type="entry name" value="LANC-like"/>
</dbReference>
<keyword evidence="2" id="KW-1185">Reference proteome</keyword>
<proteinExistence type="predicted"/>
<dbReference type="Gene3D" id="1.50.10.20">
    <property type="match status" value="2"/>
</dbReference>
<evidence type="ECO:0000313" key="2">
    <source>
        <dbReference type="Proteomes" id="UP000597338"/>
    </source>
</evidence>
<sequence>MNRTGKETYKYCNHLPIKDSDKENARTILSNLSKMLSISPISSNGLFKGDMGLCVFLLEYSKFTNDIRLTNTAFSRLEKNFISIKSPKNDWTFNEFNNIYSMKCGFLGVDIGLTFCHESRYFEVDQDTFSSLDSLINKYLFVDNLLDFSVSTGMVGIGLYLIGKLKSTRISTPEIKSENLELLKKVLRYTELSFGNKISTDFNMTRYISDLYIDKIEHSFIPLLCDAHFVFQDKAEFLEKLRNASYKLLFLQRKKNIGALWSEYDTLLLANSLYIASTYLNDKRLAQWAVHFAESAVQSNFDNYTSNLSFGNGLAGIMYICHKLHRFQNSPFLRKAIIQAYRMILADLEKRIISDKIKDSDHSLCYGLSGTAITILSIISEDPSNWDSLLGLGRPYQYVNKVQ</sequence>
<evidence type="ECO:0008006" key="3">
    <source>
        <dbReference type="Google" id="ProtNLM"/>
    </source>
</evidence>
<dbReference type="Proteomes" id="UP000597338">
    <property type="component" value="Unassembled WGS sequence"/>
</dbReference>
<organism evidence="1 2">
    <name type="scientific">Parapedobacter defluvii</name>
    <dbReference type="NCBI Taxonomy" id="2045106"/>
    <lineage>
        <taxon>Bacteria</taxon>
        <taxon>Pseudomonadati</taxon>
        <taxon>Bacteroidota</taxon>
        <taxon>Sphingobacteriia</taxon>
        <taxon>Sphingobacteriales</taxon>
        <taxon>Sphingobacteriaceae</taxon>
        <taxon>Parapedobacter</taxon>
    </lineage>
</organism>